<reference evidence="2" key="1">
    <citation type="submission" date="2016-07" db="EMBL/GenBank/DDBJ databases">
        <title>De novo transcriptome assembly of four accessions of the metal hyperaccumulator plant Noccaea caerulescens.</title>
        <authorList>
            <person name="Blande D."/>
            <person name="Halimaa P."/>
            <person name="Tervahauta A.I."/>
            <person name="Aarts M.G."/>
            <person name="Karenlampi S.O."/>
        </authorList>
    </citation>
    <scope>NUCLEOTIDE SEQUENCE</scope>
</reference>
<sequence length="114" mass="13185">MPIARRTMPIVRRRLPPREGLEMPATEPNRISRSYHGSGLRSRMACTCSGRPGSARCLRHGYMVPSREKLMRRASDGNREILKRALTPPIHRQMSKRWWNFRPTPSRLCNMSSA</sequence>
<organism evidence="2">
    <name type="scientific">Noccaea caerulescens</name>
    <name type="common">Alpine penny-cress</name>
    <name type="synonym">Thlaspi caerulescens</name>
    <dbReference type="NCBI Taxonomy" id="107243"/>
    <lineage>
        <taxon>Eukaryota</taxon>
        <taxon>Viridiplantae</taxon>
        <taxon>Streptophyta</taxon>
        <taxon>Embryophyta</taxon>
        <taxon>Tracheophyta</taxon>
        <taxon>Spermatophyta</taxon>
        <taxon>Magnoliopsida</taxon>
        <taxon>eudicotyledons</taxon>
        <taxon>Gunneridae</taxon>
        <taxon>Pentapetalae</taxon>
        <taxon>rosids</taxon>
        <taxon>malvids</taxon>
        <taxon>Brassicales</taxon>
        <taxon>Brassicaceae</taxon>
        <taxon>Coluteocarpeae</taxon>
        <taxon>Noccaea</taxon>
    </lineage>
</organism>
<feature type="region of interest" description="Disordered" evidence="1">
    <location>
        <begin position="1"/>
        <end position="36"/>
    </location>
</feature>
<evidence type="ECO:0000256" key="1">
    <source>
        <dbReference type="SAM" id="MobiDB-lite"/>
    </source>
</evidence>
<dbReference type="AlphaFoldDB" id="A0A1J3IH19"/>
<evidence type="ECO:0000313" key="2">
    <source>
        <dbReference type="EMBL" id="JAU78652.1"/>
    </source>
</evidence>
<proteinExistence type="predicted"/>
<protein>
    <submittedName>
        <fullName evidence="2">Uncharacterized protein</fullName>
    </submittedName>
</protein>
<name>A0A1J3IH19_NOCCA</name>
<dbReference type="EMBL" id="GEVM01027286">
    <property type="protein sequence ID" value="JAU78652.1"/>
    <property type="molecule type" value="Transcribed_RNA"/>
</dbReference>
<gene>
    <name evidence="2" type="ORF">MP_TR23772_c0_g1_i1_g.69379</name>
</gene>
<accession>A0A1J3IH19</accession>